<dbReference type="PANTHER" id="PTHR43081">
    <property type="entry name" value="ADENYLATE CYCLASE, TERMINAL-DIFFERENTIATION SPECIFIC-RELATED"/>
    <property type="match status" value="1"/>
</dbReference>
<dbReference type="EMBL" id="CP046908">
    <property type="protein sequence ID" value="QGZ33266.1"/>
    <property type="molecule type" value="Genomic_DNA"/>
</dbReference>
<dbReference type="Pfam" id="PF00211">
    <property type="entry name" value="Guanylate_cyc"/>
    <property type="match status" value="1"/>
</dbReference>
<dbReference type="SUPFAM" id="SSF55073">
    <property type="entry name" value="Nucleotide cyclase"/>
    <property type="match status" value="1"/>
</dbReference>
<dbReference type="InterPro" id="IPR029787">
    <property type="entry name" value="Nucleotide_cyclase"/>
</dbReference>
<dbReference type="OrthoDB" id="4565346at2"/>
<evidence type="ECO:0000313" key="3">
    <source>
        <dbReference type="Proteomes" id="UP000435648"/>
    </source>
</evidence>
<evidence type="ECO:0000259" key="1">
    <source>
        <dbReference type="PROSITE" id="PS50125"/>
    </source>
</evidence>
<dbReference type="AlphaFoldDB" id="A0A857C2M0"/>
<accession>A0A857C2M0</accession>
<dbReference type="RefSeq" id="WP_158192289.1">
    <property type="nucleotide sequence ID" value="NZ_CP046908.1"/>
</dbReference>
<dbReference type="InterPro" id="IPR001054">
    <property type="entry name" value="A/G_cyclase"/>
</dbReference>
<protein>
    <submittedName>
        <fullName evidence="2">Adenylate/guanylate cyclase domain-containing protein</fullName>
    </submittedName>
</protein>
<organism evidence="2 3">
    <name type="scientific">Stappia indica</name>
    <dbReference type="NCBI Taxonomy" id="538381"/>
    <lineage>
        <taxon>Bacteria</taxon>
        <taxon>Pseudomonadati</taxon>
        <taxon>Pseudomonadota</taxon>
        <taxon>Alphaproteobacteria</taxon>
        <taxon>Hyphomicrobiales</taxon>
        <taxon>Stappiaceae</taxon>
        <taxon>Stappia</taxon>
    </lineage>
</organism>
<gene>
    <name evidence="2" type="ORF">GH266_01320</name>
</gene>
<dbReference type="GO" id="GO:0004016">
    <property type="term" value="F:adenylate cyclase activity"/>
    <property type="evidence" value="ECO:0007669"/>
    <property type="project" value="UniProtKB-ARBA"/>
</dbReference>
<proteinExistence type="predicted"/>
<dbReference type="GO" id="GO:0006171">
    <property type="term" value="P:cAMP biosynthetic process"/>
    <property type="evidence" value="ECO:0007669"/>
    <property type="project" value="TreeGrafter"/>
</dbReference>
<dbReference type="KEGG" id="siw:GH266_01320"/>
<dbReference type="SMART" id="SM00044">
    <property type="entry name" value="CYCc"/>
    <property type="match status" value="1"/>
</dbReference>
<dbReference type="PROSITE" id="PS50125">
    <property type="entry name" value="GUANYLATE_CYCLASE_2"/>
    <property type="match status" value="1"/>
</dbReference>
<feature type="domain" description="Guanylate cyclase" evidence="1">
    <location>
        <begin position="246"/>
        <end position="381"/>
    </location>
</feature>
<reference evidence="2 3" key="1">
    <citation type="submission" date="2019-12" db="EMBL/GenBank/DDBJ databases">
        <title>The genome of Stappia indica PHM037.</title>
        <authorList>
            <person name="Kacar D."/>
            <person name="Galan B."/>
            <person name="Canedo L."/>
            <person name="Rodriguez P."/>
            <person name="de la Calle F."/>
            <person name="Garcia J.L."/>
        </authorList>
    </citation>
    <scope>NUCLEOTIDE SEQUENCE [LARGE SCALE GENOMIC DNA]</scope>
    <source>
        <strain evidence="2 3">PHM037</strain>
    </source>
</reference>
<dbReference type="CDD" id="cd07302">
    <property type="entry name" value="CHD"/>
    <property type="match status" value="1"/>
</dbReference>
<dbReference type="Proteomes" id="UP000435648">
    <property type="component" value="Chromosome"/>
</dbReference>
<dbReference type="PANTHER" id="PTHR43081:SF11">
    <property type="entry name" value="BLR2264 PROTEIN"/>
    <property type="match status" value="1"/>
</dbReference>
<dbReference type="InterPro" id="IPR050697">
    <property type="entry name" value="Adenylyl/Guanylyl_Cyclase_3/4"/>
</dbReference>
<name>A0A857C2M0_9HYPH</name>
<sequence>MAGLDPFPRSYAKGVVLRRRSQREAEAQGALGRTLADVEAWLLGEALAVGDVLDFFEAFCWRMAAALPAVERASLHVGTLHPQIYGFAWNWEAGDGICDEIQVAEEILATDAYRLSPIHAVIERGEAFDRTIDAETSARYPLLRELGQLGYSHYMALPLTAGGETGSGSGGQHNLVSLATRQPGGFTEGERAGIARLLSILALHVARHVDRRISANLLDAYLGPAAGGKVLQGSIRRGVGEEIDAVIWMSDLRGFTDLSARLPGPAMTALLNAYFERLAGAVIAEGGEILKFMGDGVLAVFPQGEGAATAALRAARAALAGIAELNAAPPAAVADMRDVWAPLRTGIALHEGTVFFGNVGSAGRLDFTVIGPAVNAASRIEALTKELGREILISQAAARGLDVALDDLGEHRLRGVAEPVHLFSPNG</sequence>
<evidence type="ECO:0000313" key="2">
    <source>
        <dbReference type="EMBL" id="QGZ33266.1"/>
    </source>
</evidence>
<dbReference type="Gene3D" id="3.30.70.1230">
    <property type="entry name" value="Nucleotide cyclase"/>
    <property type="match status" value="1"/>
</dbReference>
<dbReference type="GO" id="GO:0035556">
    <property type="term" value="P:intracellular signal transduction"/>
    <property type="evidence" value="ECO:0007669"/>
    <property type="project" value="InterPro"/>
</dbReference>